<evidence type="ECO:0000313" key="9">
    <source>
        <dbReference type="Proteomes" id="UP000606974"/>
    </source>
</evidence>
<feature type="compositionally biased region" description="Low complexity" evidence="6">
    <location>
        <begin position="27"/>
        <end position="46"/>
    </location>
</feature>
<dbReference type="Gene3D" id="3.40.462.20">
    <property type="match status" value="1"/>
</dbReference>
<feature type="compositionally biased region" description="Pro residues" evidence="6">
    <location>
        <begin position="1"/>
        <end position="10"/>
    </location>
</feature>
<name>A0A8H7E7V8_9EURO</name>
<evidence type="ECO:0000259" key="7">
    <source>
        <dbReference type="PROSITE" id="PS51387"/>
    </source>
</evidence>
<dbReference type="PANTHER" id="PTHR42973:SF39">
    <property type="entry name" value="FAD-BINDING PCMH-TYPE DOMAIN-CONTAINING PROTEIN"/>
    <property type="match status" value="1"/>
</dbReference>
<dbReference type="PROSITE" id="PS00862">
    <property type="entry name" value="OX2_COVAL_FAD"/>
    <property type="match status" value="1"/>
</dbReference>
<dbReference type="InterPro" id="IPR006093">
    <property type="entry name" value="Oxy_OxRdtase_FAD_BS"/>
</dbReference>
<dbReference type="OrthoDB" id="415825at2759"/>
<evidence type="ECO:0000256" key="2">
    <source>
        <dbReference type="ARBA" id="ARBA00005466"/>
    </source>
</evidence>
<dbReference type="InterPro" id="IPR036318">
    <property type="entry name" value="FAD-bd_PCMH-like_sf"/>
</dbReference>
<evidence type="ECO:0000256" key="5">
    <source>
        <dbReference type="ARBA" id="ARBA00023002"/>
    </source>
</evidence>
<comment type="caution">
    <text evidence="8">The sequence shown here is derived from an EMBL/GenBank/DDBJ whole genome shotgun (WGS) entry which is preliminary data.</text>
</comment>
<proteinExistence type="inferred from homology"/>
<accession>A0A8H7E7V8</accession>
<dbReference type="GO" id="GO:0016491">
    <property type="term" value="F:oxidoreductase activity"/>
    <property type="evidence" value="ECO:0007669"/>
    <property type="project" value="UniProtKB-KW"/>
</dbReference>
<gene>
    <name evidence="8" type="ORF">GJ744_003838</name>
</gene>
<evidence type="ECO:0000256" key="3">
    <source>
        <dbReference type="ARBA" id="ARBA00022630"/>
    </source>
</evidence>
<dbReference type="PROSITE" id="PS51387">
    <property type="entry name" value="FAD_PCMH"/>
    <property type="match status" value="1"/>
</dbReference>
<reference evidence="8" key="1">
    <citation type="submission" date="2020-02" db="EMBL/GenBank/DDBJ databases">
        <authorList>
            <person name="Palmer J.M."/>
        </authorList>
    </citation>
    <scope>NUCLEOTIDE SEQUENCE</scope>
    <source>
        <strain evidence="8">EPUS1.4</strain>
        <tissue evidence="8">Thallus</tissue>
    </source>
</reference>
<keyword evidence="3" id="KW-0285">Flavoprotein</keyword>
<sequence>MAPGDPPPTEGPTTPGGLPVRQPLGQATAASKSGPPAGPPGQSANATGADPLLPANLGFEGNQYAPGSASYDRANNLYATSTYGQERKMNPGTILQPTSTEDIQQAVRYANVVGKPLAIRSGGHQYSGACSTGSDGIQLDLKPTFRRPKLDLQLLRENGKVYIRSSVSWTLAEIFDFLQDNGVFMPTGQCIEVCVGGHIQTGGFGMLARSFGLLGDYVRELEIVDHNAEVVKVTKDSNPDLFYGILGGSPGNFGVITHFKAEVQEDRKHQGSKGLWQAFHYRPDTLKALLDILVKKGEDPNFPRGYDFTINTLSREVNLAELFPGSQSELKRKLPDWIHDGKKIIADLLKFKFALIVVYAQWVNLGEEPYSPDLFDQIKKVPHDFQFHKETGVDETPMSQIASWWLFRSVREFPYPYDKRTNSTASTELSKTKWSDWFTERANKIISDTGNGLYISSQLQVYGGTNSKFRTNAGNGTSYTFRDATFGGTCDVFYDGNEKGAHDWQAQNDKERFTHFSKEERGVLWGSYGDWNMKDEKVWRRYYDAETYKKLQKIRKKADPKGIFTPNPFCVEAAKD</sequence>
<dbReference type="GO" id="GO:0071949">
    <property type="term" value="F:FAD binding"/>
    <property type="evidence" value="ECO:0007669"/>
    <property type="project" value="InterPro"/>
</dbReference>
<dbReference type="Pfam" id="PF01565">
    <property type="entry name" value="FAD_binding_4"/>
    <property type="match status" value="1"/>
</dbReference>
<keyword evidence="4" id="KW-0274">FAD</keyword>
<protein>
    <recommendedName>
        <fullName evidence="7">FAD-binding PCMH-type domain-containing protein</fullName>
    </recommendedName>
</protein>
<comment type="similarity">
    <text evidence="2">Belongs to the oxygen-dependent FAD-linked oxidoreductase family.</text>
</comment>
<dbReference type="EMBL" id="JAACFV010000018">
    <property type="protein sequence ID" value="KAF7511675.1"/>
    <property type="molecule type" value="Genomic_DNA"/>
</dbReference>
<dbReference type="InterPro" id="IPR016169">
    <property type="entry name" value="FAD-bd_PCMH_sub2"/>
</dbReference>
<evidence type="ECO:0000256" key="1">
    <source>
        <dbReference type="ARBA" id="ARBA00001974"/>
    </source>
</evidence>
<organism evidence="8 9">
    <name type="scientific">Endocarpon pusillum</name>
    <dbReference type="NCBI Taxonomy" id="364733"/>
    <lineage>
        <taxon>Eukaryota</taxon>
        <taxon>Fungi</taxon>
        <taxon>Dikarya</taxon>
        <taxon>Ascomycota</taxon>
        <taxon>Pezizomycotina</taxon>
        <taxon>Eurotiomycetes</taxon>
        <taxon>Chaetothyriomycetidae</taxon>
        <taxon>Verrucariales</taxon>
        <taxon>Verrucariaceae</taxon>
        <taxon>Endocarpon</taxon>
    </lineage>
</organism>
<dbReference type="AlphaFoldDB" id="A0A8H7E7V8"/>
<dbReference type="InterPro" id="IPR006094">
    <property type="entry name" value="Oxid_FAD_bind_N"/>
</dbReference>
<evidence type="ECO:0000256" key="6">
    <source>
        <dbReference type="SAM" id="MobiDB-lite"/>
    </source>
</evidence>
<dbReference type="InterPro" id="IPR050416">
    <property type="entry name" value="FAD-linked_Oxidoreductase"/>
</dbReference>
<keyword evidence="5" id="KW-0560">Oxidoreductase</keyword>
<dbReference type="Gene3D" id="3.30.465.10">
    <property type="match status" value="2"/>
</dbReference>
<dbReference type="Proteomes" id="UP000606974">
    <property type="component" value="Unassembled WGS sequence"/>
</dbReference>
<feature type="region of interest" description="Disordered" evidence="6">
    <location>
        <begin position="1"/>
        <end position="60"/>
    </location>
</feature>
<evidence type="ECO:0000313" key="8">
    <source>
        <dbReference type="EMBL" id="KAF7511675.1"/>
    </source>
</evidence>
<dbReference type="InterPro" id="IPR016166">
    <property type="entry name" value="FAD-bd_PCMH"/>
</dbReference>
<comment type="cofactor">
    <cofactor evidence="1">
        <name>FAD</name>
        <dbReference type="ChEBI" id="CHEBI:57692"/>
    </cofactor>
</comment>
<dbReference type="PANTHER" id="PTHR42973">
    <property type="entry name" value="BINDING OXIDOREDUCTASE, PUTATIVE (AFU_ORTHOLOGUE AFUA_1G17690)-RELATED"/>
    <property type="match status" value="1"/>
</dbReference>
<feature type="domain" description="FAD-binding PCMH-type" evidence="7">
    <location>
        <begin position="87"/>
        <end position="266"/>
    </location>
</feature>
<keyword evidence="9" id="KW-1185">Reference proteome</keyword>
<evidence type="ECO:0000256" key="4">
    <source>
        <dbReference type="ARBA" id="ARBA00022827"/>
    </source>
</evidence>
<dbReference type="SUPFAM" id="SSF56176">
    <property type="entry name" value="FAD-binding/transporter-associated domain-like"/>
    <property type="match status" value="1"/>
</dbReference>